<keyword evidence="2" id="KW-1185">Reference proteome</keyword>
<evidence type="ECO:0000313" key="2">
    <source>
        <dbReference type="Proteomes" id="UP001054945"/>
    </source>
</evidence>
<dbReference type="AlphaFoldDB" id="A0AAV4P3U3"/>
<gene>
    <name evidence="1" type="ORF">CEXT_629011</name>
</gene>
<organism evidence="1 2">
    <name type="scientific">Caerostris extrusa</name>
    <name type="common">Bark spider</name>
    <name type="synonym">Caerostris bankana</name>
    <dbReference type="NCBI Taxonomy" id="172846"/>
    <lineage>
        <taxon>Eukaryota</taxon>
        <taxon>Metazoa</taxon>
        <taxon>Ecdysozoa</taxon>
        <taxon>Arthropoda</taxon>
        <taxon>Chelicerata</taxon>
        <taxon>Arachnida</taxon>
        <taxon>Araneae</taxon>
        <taxon>Araneomorphae</taxon>
        <taxon>Entelegynae</taxon>
        <taxon>Araneoidea</taxon>
        <taxon>Araneidae</taxon>
        <taxon>Caerostris</taxon>
    </lineage>
</organism>
<accession>A0AAV4P3U3</accession>
<dbReference type="EMBL" id="BPLR01021568">
    <property type="protein sequence ID" value="GIX91245.1"/>
    <property type="molecule type" value="Genomic_DNA"/>
</dbReference>
<name>A0AAV4P3U3_CAEEX</name>
<sequence>MQKGANQEWVEGIEGLKIAVKKWARIRFFFRKTKSFPNLAPSLGRGNQFRFGFPPLYGGGNIFPSSFHYFKLMMTGFLQQSGDNHESAQNKLEKALKDKAQDCNPYRSKEQTRVLARNCSVKHKGSRE</sequence>
<comment type="caution">
    <text evidence="1">The sequence shown here is derived from an EMBL/GenBank/DDBJ whole genome shotgun (WGS) entry which is preliminary data.</text>
</comment>
<proteinExistence type="predicted"/>
<evidence type="ECO:0000313" key="1">
    <source>
        <dbReference type="EMBL" id="GIX91245.1"/>
    </source>
</evidence>
<protein>
    <submittedName>
        <fullName evidence="1">Uncharacterized protein</fullName>
    </submittedName>
</protein>
<dbReference type="Proteomes" id="UP001054945">
    <property type="component" value="Unassembled WGS sequence"/>
</dbReference>
<reference evidence="1 2" key="1">
    <citation type="submission" date="2021-06" db="EMBL/GenBank/DDBJ databases">
        <title>Caerostris extrusa draft genome.</title>
        <authorList>
            <person name="Kono N."/>
            <person name="Arakawa K."/>
        </authorList>
    </citation>
    <scope>NUCLEOTIDE SEQUENCE [LARGE SCALE GENOMIC DNA]</scope>
</reference>